<proteinExistence type="predicted"/>
<dbReference type="Pfam" id="PF22997">
    <property type="entry name" value="CHS4"/>
    <property type="match status" value="1"/>
</dbReference>
<keyword evidence="3" id="KW-0808">Transferase</keyword>
<dbReference type="InterPro" id="IPR054295">
    <property type="entry name" value="CHS4-like_dom"/>
</dbReference>
<name>A0AA39UXI3_9AGAR</name>
<evidence type="ECO:0000256" key="1">
    <source>
        <dbReference type="ARBA" id="ARBA00004651"/>
    </source>
</evidence>
<keyword evidence="2" id="KW-1003">Cell membrane</keyword>
<comment type="subcellular location">
    <subcellularLocation>
        <location evidence="1">Cell membrane</location>
        <topology evidence="1">Multi-pass membrane protein</topology>
    </subcellularLocation>
</comment>
<dbReference type="Proteomes" id="UP001175228">
    <property type="component" value="Unassembled WGS sequence"/>
</dbReference>
<feature type="domain" description="Chitin synthase 4-like" evidence="5">
    <location>
        <begin position="103"/>
        <end position="137"/>
    </location>
</feature>
<keyword evidence="7" id="KW-1185">Reference proteome</keyword>
<evidence type="ECO:0000256" key="2">
    <source>
        <dbReference type="ARBA" id="ARBA00022475"/>
    </source>
</evidence>
<evidence type="ECO:0000256" key="4">
    <source>
        <dbReference type="ARBA" id="ARBA00023180"/>
    </source>
</evidence>
<evidence type="ECO:0000313" key="6">
    <source>
        <dbReference type="EMBL" id="KAK0497115.1"/>
    </source>
</evidence>
<evidence type="ECO:0000313" key="7">
    <source>
        <dbReference type="Proteomes" id="UP001175228"/>
    </source>
</evidence>
<dbReference type="GO" id="GO:0005886">
    <property type="term" value="C:plasma membrane"/>
    <property type="evidence" value="ECO:0007669"/>
    <property type="project" value="UniProtKB-SubCell"/>
</dbReference>
<evidence type="ECO:0000256" key="3">
    <source>
        <dbReference type="ARBA" id="ARBA00022679"/>
    </source>
</evidence>
<gene>
    <name evidence="6" type="ORF">EDD18DRAFT_1351934</name>
</gene>
<dbReference type="EMBL" id="JAUEPU010000013">
    <property type="protein sequence ID" value="KAK0497115.1"/>
    <property type="molecule type" value="Genomic_DNA"/>
</dbReference>
<dbReference type="AlphaFoldDB" id="A0AA39UXI3"/>
<accession>A0AA39UXI3</accession>
<comment type="caution">
    <text evidence="6">The sequence shown here is derived from an EMBL/GenBank/DDBJ whole genome shotgun (WGS) entry which is preliminary data.</text>
</comment>
<keyword evidence="4" id="KW-0325">Glycoprotein</keyword>
<evidence type="ECO:0000259" key="5">
    <source>
        <dbReference type="Pfam" id="PF22997"/>
    </source>
</evidence>
<protein>
    <recommendedName>
        <fullName evidence="5">Chitin synthase 4-like domain-containing protein</fullName>
    </recommendedName>
</protein>
<organism evidence="6 7">
    <name type="scientific">Armillaria luteobubalina</name>
    <dbReference type="NCBI Taxonomy" id="153913"/>
    <lineage>
        <taxon>Eukaryota</taxon>
        <taxon>Fungi</taxon>
        <taxon>Dikarya</taxon>
        <taxon>Basidiomycota</taxon>
        <taxon>Agaricomycotina</taxon>
        <taxon>Agaricomycetes</taxon>
        <taxon>Agaricomycetidae</taxon>
        <taxon>Agaricales</taxon>
        <taxon>Marasmiineae</taxon>
        <taxon>Physalacriaceae</taxon>
        <taxon>Armillaria</taxon>
    </lineage>
</organism>
<keyword evidence="2" id="KW-0472">Membrane</keyword>
<dbReference type="GO" id="GO:0016740">
    <property type="term" value="F:transferase activity"/>
    <property type="evidence" value="ECO:0007669"/>
    <property type="project" value="UniProtKB-KW"/>
</dbReference>
<reference evidence="6" key="1">
    <citation type="submission" date="2023-06" db="EMBL/GenBank/DDBJ databases">
        <authorList>
            <consortium name="Lawrence Berkeley National Laboratory"/>
            <person name="Ahrendt S."/>
            <person name="Sahu N."/>
            <person name="Indic B."/>
            <person name="Wong-Bajracharya J."/>
            <person name="Merenyi Z."/>
            <person name="Ke H.-M."/>
            <person name="Monk M."/>
            <person name="Kocsube S."/>
            <person name="Drula E."/>
            <person name="Lipzen A."/>
            <person name="Balint B."/>
            <person name="Henrissat B."/>
            <person name="Andreopoulos B."/>
            <person name="Martin F.M."/>
            <person name="Harder C.B."/>
            <person name="Rigling D."/>
            <person name="Ford K.L."/>
            <person name="Foster G.D."/>
            <person name="Pangilinan J."/>
            <person name="Papanicolaou A."/>
            <person name="Barry K."/>
            <person name="LaButti K."/>
            <person name="Viragh M."/>
            <person name="Koriabine M."/>
            <person name="Yan M."/>
            <person name="Riley R."/>
            <person name="Champramary S."/>
            <person name="Plett K.L."/>
            <person name="Tsai I.J."/>
            <person name="Slot J."/>
            <person name="Sipos G."/>
            <person name="Plett J."/>
            <person name="Nagy L.G."/>
            <person name="Grigoriev I.V."/>
        </authorList>
    </citation>
    <scope>NUCLEOTIDE SEQUENCE</scope>
    <source>
        <strain evidence="6">HWK02</strain>
    </source>
</reference>
<sequence length="137" mass="14852">MHFPRLCNAPIVWVSPSEADINGSATESNDAVLVRESDSLRIAVGSANTNNRDAVPSMATTMMFQSSTSCLAGSDTFFVEVTNKKCLRIITKDGSSNVNLPAYFTWSDVRNTGRSLAAYEQSVIDLNLLNWLSGAQV</sequence>